<gene>
    <name evidence="2" type="ORF">GM51_12810</name>
</gene>
<feature type="transmembrane region" description="Helical" evidence="1">
    <location>
        <begin position="20"/>
        <end position="43"/>
    </location>
</feature>
<accession>A0A094Q2R1</accession>
<organism evidence="2">
    <name type="scientific">freshwater metagenome</name>
    <dbReference type="NCBI Taxonomy" id="449393"/>
    <lineage>
        <taxon>unclassified sequences</taxon>
        <taxon>metagenomes</taxon>
        <taxon>ecological metagenomes</taxon>
    </lineage>
</organism>
<evidence type="ECO:0000313" key="2">
    <source>
        <dbReference type="EMBL" id="KGA16344.1"/>
    </source>
</evidence>
<feature type="transmembrane region" description="Helical" evidence="1">
    <location>
        <begin position="50"/>
        <end position="69"/>
    </location>
</feature>
<dbReference type="EMBL" id="JNSL01000087">
    <property type="protein sequence ID" value="KGA16344.1"/>
    <property type="molecule type" value="Genomic_DNA"/>
</dbReference>
<reference evidence="2" key="1">
    <citation type="submission" date="2014-06" db="EMBL/GenBank/DDBJ databases">
        <title>Key roles for freshwater Actinobacteria revealed by deep metagenomic sequencing.</title>
        <authorList>
            <person name="Ghai R."/>
            <person name="Mizuno C.M."/>
            <person name="Picazo A."/>
            <person name="Camacho A."/>
            <person name="Rodriguez-Valera F."/>
        </authorList>
    </citation>
    <scope>NUCLEOTIDE SEQUENCE</scope>
</reference>
<sequence>MKEDGAEFPNSNDNRETSDMAWRSVSNLTAGLLLYGGLGWFLGQKFGHQNAFIAAGSILGIGLALYLTYARVSAMDRNTTTSDRRKDQQ</sequence>
<dbReference type="AlphaFoldDB" id="A0A094Q2R1"/>
<evidence type="ECO:0000256" key="1">
    <source>
        <dbReference type="SAM" id="Phobius"/>
    </source>
</evidence>
<evidence type="ECO:0008006" key="3">
    <source>
        <dbReference type="Google" id="ProtNLM"/>
    </source>
</evidence>
<name>A0A094Q2R1_9ZZZZ</name>
<comment type="caution">
    <text evidence="2">The sequence shown here is derived from an EMBL/GenBank/DDBJ whole genome shotgun (WGS) entry which is preliminary data.</text>
</comment>
<keyword evidence="1" id="KW-0472">Membrane</keyword>
<proteinExistence type="predicted"/>
<keyword evidence="1" id="KW-0812">Transmembrane</keyword>
<protein>
    <recommendedName>
        <fullName evidence="3">AtpZ/AtpI family protein</fullName>
    </recommendedName>
</protein>
<keyword evidence="1" id="KW-1133">Transmembrane helix</keyword>